<keyword evidence="2" id="KW-0547">Nucleotide-binding</keyword>
<sequence length="1155" mass="132283">MADIKDFKHAIVRQKILDAVRKDLIGPTSDCEQLNEVPTSSYITGLLYPADTDVTEDENYNDVEFTEKNFDADGETLEAGIFEEEEPEDRVKGGFQKPSSIGVSFYVSDDVQKVNAYINWGKYYAEQVQGEVIDETLEEDAENKKKKKHTIYIREQMNDVVEIDFNLMGRSKQIPLESNGNIYIYVMKMQLDNGYKMVSVYLHNNDKLDGDEKEYAKVMFQVEMLIADDLMSPIFVPEYLCRKVELEDEYYYKGRPVYARGRGCAATWEKKAEEINATAIKSSFIPDYEIPSVSAQIDDMPEHAFSMLQMGSPKKKSEVIQNLRTLTEMYGSWITDALTNDEAMHDDKFKATGQTIIDKCNDANRRMNAGIDLIENNDKVYQAFVFMNQAMYLQRSITAFSKDYGNGIPCSLRDYMTDMPEKGRKKDHSEWRPFQIAFVLLNLYGIMDGESPERNIVDLLYFPTGGGKTEAYLGLIAFTIAYRRLTASDETDYEKDGGVTVFLRYTLRLLTTQQRDRLMRLIVAMEQLREKNEKLYGKERISIGFWVGGNVTPNKFSEYSDSDQFKKKEFIRKLTKQIIKCPYCGKEITRDEYDINEKGKYVKIHCADKNCMFSLKTGRTIPVYLVDEEIYAKCPTVIISTVDKFARLPWSERVGLLFGRTDRYCSRCGHIAIGEKHAGRHNADVAAGLERAETVACKPFYPPELIIQDELHLITGPLGTIYGGYETVVEEMCCIEKNGKKIRPKYIVSTATIRNAGEQIKFLYGRNEFAQFPPSGFDTRDSFFIKEVPLPTENLVDASEEKISRMISDGKKPFRQYAGICASGQSVKTTLIRLYSIILQTALDIAKNPEYEDYIDPYYTLIGYFNSIRELGGAVRLLDDDIASRIRVVKNKYNSSEQRYLSFEGKKEITSRIPSWEIAQVLEKLAISYDKNKEKQGCYDVVIATNMIAVGMDVDRLGLMSVVGQPKQNSEYIQATSRVGRQHPGIIFTVYNPYRPRDLSNYENFVGFHSQMYRYVEGTTATPFAARARDRVLHALVVSLLRLQVETMADNGGASNINDISDEQIKDIKDKILERVKITAPSSYVDTEKEMDEFINTWKNIAKDEKLYYFVPAVADDKKRLLTYYGEYYGDKEKPTLSSMRDVEQSSTVFYWEGV</sequence>
<reference evidence="2 3" key="1">
    <citation type="submission" date="2014-09" db="EMBL/GenBank/DDBJ databases">
        <title>Butyrate-producing bacteria isolated from human gut.</title>
        <authorList>
            <person name="Zhang Q."/>
            <person name="Zhao L."/>
        </authorList>
    </citation>
    <scope>NUCLEOTIDE SEQUENCE [LARGE SCALE GENOMIC DNA]</scope>
    <source>
        <strain evidence="2 3">R22</strain>
    </source>
</reference>
<organism evidence="2 3">
    <name type="scientific">Agathobacter rectalis</name>
    <dbReference type="NCBI Taxonomy" id="39491"/>
    <lineage>
        <taxon>Bacteria</taxon>
        <taxon>Bacillati</taxon>
        <taxon>Bacillota</taxon>
        <taxon>Clostridia</taxon>
        <taxon>Lachnospirales</taxon>
        <taxon>Lachnospiraceae</taxon>
        <taxon>Agathobacter</taxon>
    </lineage>
</organism>
<dbReference type="Gene3D" id="3.40.50.300">
    <property type="entry name" value="P-loop containing nucleotide triphosphate hydrolases"/>
    <property type="match status" value="1"/>
</dbReference>
<name>A0A2U2EJL1_9FIRM</name>
<dbReference type="PROSITE" id="PS51194">
    <property type="entry name" value="HELICASE_CTER"/>
    <property type="match status" value="1"/>
</dbReference>
<comment type="caution">
    <text evidence="2">The sequence shown here is derived from an EMBL/GenBank/DDBJ whole genome shotgun (WGS) entry which is preliminary data.</text>
</comment>
<feature type="domain" description="Helicase C-terminal" evidence="1">
    <location>
        <begin position="850"/>
        <end position="1044"/>
    </location>
</feature>
<dbReference type="AlphaFoldDB" id="A0A2U2EJL1"/>
<dbReference type="EMBL" id="JRFS01000002">
    <property type="protein sequence ID" value="PWE84701.1"/>
    <property type="molecule type" value="Genomic_DNA"/>
</dbReference>
<dbReference type="RefSeq" id="WP_109257043.1">
    <property type="nucleotide sequence ID" value="NZ_JRFS01000002.1"/>
</dbReference>
<dbReference type="InterPro" id="IPR001650">
    <property type="entry name" value="Helicase_C-like"/>
</dbReference>
<accession>A0A2U2EJL1</accession>
<dbReference type="Pfam" id="PF00271">
    <property type="entry name" value="Helicase_C"/>
    <property type="match status" value="1"/>
</dbReference>
<keyword evidence="2" id="KW-0378">Hydrolase</keyword>
<dbReference type="CDD" id="cd18785">
    <property type="entry name" value="SF2_C"/>
    <property type="match status" value="1"/>
</dbReference>
<keyword evidence="2" id="KW-0067">ATP-binding</keyword>
<dbReference type="InterPro" id="IPR027417">
    <property type="entry name" value="P-loop_NTPase"/>
</dbReference>
<dbReference type="NCBIfam" id="NF038325">
    <property type="entry name" value="DISARM_DrmAS"/>
    <property type="match status" value="1"/>
</dbReference>
<evidence type="ECO:0000313" key="2">
    <source>
        <dbReference type="EMBL" id="PWE84701.1"/>
    </source>
</evidence>
<dbReference type="SUPFAM" id="SSF52540">
    <property type="entry name" value="P-loop containing nucleoside triphosphate hydrolases"/>
    <property type="match status" value="1"/>
</dbReference>
<evidence type="ECO:0000259" key="1">
    <source>
        <dbReference type="PROSITE" id="PS51194"/>
    </source>
</evidence>
<proteinExistence type="predicted"/>
<protein>
    <submittedName>
        <fullName evidence="2">Helicase</fullName>
    </submittedName>
</protein>
<dbReference type="GO" id="GO:0004386">
    <property type="term" value="F:helicase activity"/>
    <property type="evidence" value="ECO:0007669"/>
    <property type="project" value="UniProtKB-KW"/>
</dbReference>
<dbReference type="Proteomes" id="UP000245905">
    <property type="component" value="Unassembled WGS sequence"/>
</dbReference>
<keyword evidence="2" id="KW-0347">Helicase</keyword>
<evidence type="ECO:0000313" key="3">
    <source>
        <dbReference type="Proteomes" id="UP000245905"/>
    </source>
</evidence>
<gene>
    <name evidence="2" type="ORF">LD38_01110</name>
</gene>